<keyword evidence="1" id="KW-0812">Transmembrane</keyword>
<keyword evidence="1" id="KW-0472">Membrane</keyword>
<feature type="transmembrane region" description="Helical" evidence="1">
    <location>
        <begin position="12"/>
        <end position="31"/>
    </location>
</feature>
<sequence>MKRLVRKPKRTIYELLMVGLAAASIATIWQQTGYNSVIVWSTWSIFFLDFLYRLITSKNKWEFIKKNPFIVIAAIPLDAVFQVARVARILHLLRLKSMTKYYTMPFIRFLKRQHLSGVLGITFLLIFLLIIPLNLYEQELETYGEAMQSALLSLTFFGRSGFEPETAAGHTIIVIFTVLGVIIHGLVISTAVDYIMQIPFIQNMKQKFTSK</sequence>
<name>A0A845DUJ3_9BACI</name>
<gene>
    <name evidence="2" type="ORF">GLW04_15575</name>
</gene>
<dbReference type="AlphaFoldDB" id="A0A845DUJ3"/>
<reference evidence="2 3" key="1">
    <citation type="submission" date="2019-11" db="EMBL/GenBank/DDBJ databases">
        <title>Genome sequences of 17 halophilic strains isolated from different environments.</title>
        <authorList>
            <person name="Furrow R.E."/>
        </authorList>
    </citation>
    <scope>NUCLEOTIDE SEQUENCE [LARGE SCALE GENOMIC DNA]</scope>
    <source>
        <strain evidence="2 3">22511_23_Filter</strain>
    </source>
</reference>
<protein>
    <submittedName>
        <fullName evidence="2">Uncharacterized protein</fullName>
    </submittedName>
</protein>
<dbReference type="OrthoDB" id="9785285at2"/>
<organism evidence="2 3">
    <name type="scientific">Halobacillus litoralis</name>
    <dbReference type="NCBI Taxonomy" id="45668"/>
    <lineage>
        <taxon>Bacteria</taxon>
        <taxon>Bacillati</taxon>
        <taxon>Bacillota</taxon>
        <taxon>Bacilli</taxon>
        <taxon>Bacillales</taxon>
        <taxon>Bacillaceae</taxon>
        <taxon>Halobacillus</taxon>
    </lineage>
</organism>
<feature type="transmembrane region" description="Helical" evidence="1">
    <location>
        <begin position="172"/>
        <end position="196"/>
    </location>
</feature>
<dbReference type="Gene3D" id="1.10.287.70">
    <property type="match status" value="1"/>
</dbReference>
<accession>A0A845DUJ3</accession>
<comment type="caution">
    <text evidence="2">The sequence shown here is derived from an EMBL/GenBank/DDBJ whole genome shotgun (WGS) entry which is preliminary data.</text>
</comment>
<dbReference type="SUPFAM" id="SSF81324">
    <property type="entry name" value="Voltage-gated potassium channels"/>
    <property type="match status" value="1"/>
</dbReference>
<feature type="transmembrane region" description="Helical" evidence="1">
    <location>
        <begin position="37"/>
        <end position="55"/>
    </location>
</feature>
<dbReference type="EMBL" id="WMET01000004">
    <property type="protein sequence ID" value="MYL21321.1"/>
    <property type="molecule type" value="Genomic_DNA"/>
</dbReference>
<dbReference type="Proteomes" id="UP000460949">
    <property type="component" value="Unassembled WGS sequence"/>
</dbReference>
<feature type="transmembrane region" description="Helical" evidence="1">
    <location>
        <begin position="114"/>
        <end position="135"/>
    </location>
</feature>
<proteinExistence type="predicted"/>
<keyword evidence="1" id="KW-1133">Transmembrane helix</keyword>
<evidence type="ECO:0000256" key="1">
    <source>
        <dbReference type="SAM" id="Phobius"/>
    </source>
</evidence>
<evidence type="ECO:0000313" key="2">
    <source>
        <dbReference type="EMBL" id="MYL21321.1"/>
    </source>
</evidence>
<evidence type="ECO:0000313" key="3">
    <source>
        <dbReference type="Proteomes" id="UP000460949"/>
    </source>
</evidence>
<dbReference type="RefSeq" id="WP_160838897.1">
    <property type="nucleotide sequence ID" value="NZ_WMET01000004.1"/>
</dbReference>